<reference evidence="1 2" key="1">
    <citation type="journal article" date="2018" name="Mol. Plant">
        <title>The genome of Artemisia annua provides insight into the evolution of Asteraceae family and artemisinin biosynthesis.</title>
        <authorList>
            <person name="Shen Q."/>
            <person name="Zhang L."/>
            <person name="Liao Z."/>
            <person name="Wang S."/>
            <person name="Yan T."/>
            <person name="Shi P."/>
            <person name="Liu M."/>
            <person name="Fu X."/>
            <person name="Pan Q."/>
            <person name="Wang Y."/>
            <person name="Lv Z."/>
            <person name="Lu X."/>
            <person name="Zhang F."/>
            <person name="Jiang W."/>
            <person name="Ma Y."/>
            <person name="Chen M."/>
            <person name="Hao X."/>
            <person name="Li L."/>
            <person name="Tang Y."/>
            <person name="Lv G."/>
            <person name="Zhou Y."/>
            <person name="Sun X."/>
            <person name="Brodelius P.E."/>
            <person name="Rose J.K.C."/>
            <person name="Tang K."/>
        </authorList>
    </citation>
    <scope>NUCLEOTIDE SEQUENCE [LARGE SCALE GENOMIC DNA]</scope>
    <source>
        <strain evidence="2">cv. Huhao1</strain>
        <tissue evidence="1">Leaf</tissue>
    </source>
</reference>
<comment type="caution">
    <text evidence="1">The sequence shown here is derived from an EMBL/GenBank/DDBJ whole genome shotgun (WGS) entry which is preliminary data.</text>
</comment>
<dbReference type="Gene3D" id="3.40.50.720">
    <property type="entry name" value="NAD(P)-binding Rossmann-like Domain"/>
    <property type="match status" value="1"/>
</dbReference>
<organism evidence="1 2">
    <name type="scientific">Artemisia annua</name>
    <name type="common">Sweet wormwood</name>
    <dbReference type="NCBI Taxonomy" id="35608"/>
    <lineage>
        <taxon>Eukaryota</taxon>
        <taxon>Viridiplantae</taxon>
        <taxon>Streptophyta</taxon>
        <taxon>Embryophyta</taxon>
        <taxon>Tracheophyta</taxon>
        <taxon>Spermatophyta</taxon>
        <taxon>Magnoliopsida</taxon>
        <taxon>eudicotyledons</taxon>
        <taxon>Gunneridae</taxon>
        <taxon>Pentapetalae</taxon>
        <taxon>asterids</taxon>
        <taxon>campanulids</taxon>
        <taxon>Asterales</taxon>
        <taxon>Asteraceae</taxon>
        <taxon>Asteroideae</taxon>
        <taxon>Anthemideae</taxon>
        <taxon>Artemisiinae</taxon>
        <taxon>Artemisia</taxon>
    </lineage>
</organism>
<name>A0A2U1QJ99_ARTAN</name>
<dbReference type="Proteomes" id="UP000245207">
    <property type="component" value="Unassembled WGS sequence"/>
</dbReference>
<dbReference type="OrthoDB" id="1152826at2759"/>
<keyword evidence="2" id="KW-1185">Reference proteome</keyword>
<evidence type="ECO:0000313" key="1">
    <source>
        <dbReference type="EMBL" id="PWA98073.1"/>
    </source>
</evidence>
<dbReference type="EMBL" id="PKPP01000085">
    <property type="protein sequence ID" value="PWA98073.1"/>
    <property type="molecule type" value="Genomic_DNA"/>
</dbReference>
<evidence type="ECO:0000313" key="2">
    <source>
        <dbReference type="Proteomes" id="UP000245207"/>
    </source>
</evidence>
<sequence length="88" mass="9902">MVPCLGTDLCRKYGGHCPPWLAEKEEENEARNFPLEDISGSFCGMFKYDSVHGQWKNHELMVKDEKTLLLGEKPVTVFGTSVAIMVVI</sequence>
<dbReference type="AlphaFoldDB" id="A0A2U1QJ99"/>
<gene>
    <name evidence="1" type="ORF">CTI12_AA023390</name>
</gene>
<accession>A0A2U1QJ99</accession>
<dbReference type="STRING" id="35608.A0A2U1QJ99"/>
<proteinExistence type="predicted"/>
<protein>
    <submittedName>
        <fullName evidence="1">Glyceraldehyde-3-phosphate dehydrogenase C2 isoform 1</fullName>
    </submittedName>
</protein>